<dbReference type="EMBL" id="JACHJO010000010">
    <property type="protein sequence ID" value="MBB6121511.1"/>
    <property type="molecule type" value="Genomic_DNA"/>
</dbReference>
<reference evidence="1 2" key="1">
    <citation type="submission" date="2020-08" db="EMBL/GenBank/DDBJ databases">
        <title>Genomic Encyclopedia of Type Strains, Phase III (KMG-III): the genomes of soil and plant-associated and newly described type strains.</title>
        <authorList>
            <person name="Whitman W."/>
        </authorList>
    </citation>
    <scope>NUCLEOTIDE SEQUENCE [LARGE SCALE GENOMIC DNA]</scope>
    <source>
        <strain evidence="1 2">CECT 8712</strain>
    </source>
</reference>
<dbReference type="Proteomes" id="UP000536604">
    <property type="component" value="Unassembled WGS sequence"/>
</dbReference>
<evidence type="ECO:0008006" key="3">
    <source>
        <dbReference type="Google" id="ProtNLM"/>
    </source>
</evidence>
<gene>
    <name evidence="1" type="ORF">FHS13_003480</name>
</gene>
<evidence type="ECO:0000313" key="1">
    <source>
        <dbReference type="EMBL" id="MBB6121511.1"/>
    </source>
</evidence>
<proteinExistence type="predicted"/>
<accession>A0A841IZE5</accession>
<name>A0A841IZE5_9ACTN</name>
<organism evidence="1 2">
    <name type="scientific">Nocardiopsis algeriensis</name>
    <dbReference type="NCBI Taxonomy" id="1478215"/>
    <lineage>
        <taxon>Bacteria</taxon>
        <taxon>Bacillati</taxon>
        <taxon>Actinomycetota</taxon>
        <taxon>Actinomycetes</taxon>
        <taxon>Streptosporangiales</taxon>
        <taxon>Nocardiopsidaceae</taxon>
        <taxon>Nocardiopsis</taxon>
    </lineage>
</organism>
<sequence>MRWVTYLSPSGGGERAGALDDGDVLGSPDRRALADLVAAGGDALAEAFDRAVAEPVEIIVEPEARMCAPVSPALPVPVRSGDDAWEIAPGLVRAVDDPVPAGTRSARVGAAAVGGADGTAAYTPACLWLDGGGRPLQLCLGPVLTTADEVSGPLPVGAEDDERELGRGTVDLAHSWLAPGPGEVRALLPVATPPLEQGDELFVDAGELGSFEVRVGSQV</sequence>
<keyword evidence="2" id="KW-1185">Reference proteome</keyword>
<dbReference type="RefSeq" id="WP_184292946.1">
    <property type="nucleotide sequence ID" value="NZ_JACHJO010000010.1"/>
</dbReference>
<evidence type="ECO:0000313" key="2">
    <source>
        <dbReference type="Proteomes" id="UP000536604"/>
    </source>
</evidence>
<protein>
    <recommendedName>
        <fullName evidence="3">2-keto-4-pentenoate hydratase</fullName>
    </recommendedName>
</protein>
<dbReference type="AlphaFoldDB" id="A0A841IZE5"/>
<comment type="caution">
    <text evidence="1">The sequence shown here is derived from an EMBL/GenBank/DDBJ whole genome shotgun (WGS) entry which is preliminary data.</text>
</comment>